<dbReference type="Gene3D" id="3.30.1330.60">
    <property type="entry name" value="OmpA-like domain"/>
    <property type="match status" value="1"/>
</dbReference>
<evidence type="ECO:0000313" key="2">
    <source>
        <dbReference type="EMBL" id="REG86620.1"/>
    </source>
</evidence>
<gene>
    <name evidence="2" type="ORF">DFP81_101185</name>
</gene>
<proteinExistence type="predicted"/>
<keyword evidence="1" id="KW-1133">Transmembrane helix</keyword>
<dbReference type="InterPro" id="IPR008023">
    <property type="entry name" value="DUF748"/>
</dbReference>
<accession>A0A3E0DT06</accession>
<dbReference type="InterPro" id="IPR036737">
    <property type="entry name" value="OmpA-like_sf"/>
</dbReference>
<dbReference type="AlphaFoldDB" id="A0A3E0DT06"/>
<dbReference type="Pfam" id="PF05359">
    <property type="entry name" value="DUF748"/>
    <property type="match status" value="1"/>
</dbReference>
<evidence type="ECO:0000256" key="1">
    <source>
        <dbReference type="SAM" id="Phobius"/>
    </source>
</evidence>
<organism evidence="2 3">
    <name type="scientific">Marinomonas pollencensis</name>
    <dbReference type="NCBI Taxonomy" id="491954"/>
    <lineage>
        <taxon>Bacteria</taxon>
        <taxon>Pseudomonadati</taxon>
        <taxon>Pseudomonadota</taxon>
        <taxon>Gammaproteobacteria</taxon>
        <taxon>Oceanospirillales</taxon>
        <taxon>Oceanospirillaceae</taxon>
        <taxon>Marinomonas</taxon>
    </lineage>
</organism>
<reference evidence="2 3" key="1">
    <citation type="submission" date="2018-08" db="EMBL/GenBank/DDBJ databases">
        <title>Genomic Encyclopedia of Type Strains, Phase III (KMG-III): the genomes of soil and plant-associated and newly described type strains.</title>
        <authorList>
            <person name="Whitman W."/>
        </authorList>
    </citation>
    <scope>NUCLEOTIDE SEQUENCE [LARGE SCALE GENOMIC DNA]</scope>
    <source>
        <strain evidence="2 3">CECT 7375</strain>
    </source>
</reference>
<keyword evidence="1" id="KW-0472">Membrane</keyword>
<keyword evidence="1" id="KW-0812">Transmembrane</keyword>
<protein>
    <submittedName>
        <fullName evidence="2">Uncharacterized protein DUF748</fullName>
    </submittedName>
</protein>
<keyword evidence="3" id="KW-1185">Reference proteome</keyword>
<dbReference type="EMBL" id="QUNG01000001">
    <property type="protein sequence ID" value="REG86620.1"/>
    <property type="molecule type" value="Genomic_DNA"/>
</dbReference>
<comment type="caution">
    <text evidence="2">The sequence shown here is derived from an EMBL/GenBank/DDBJ whole genome shotgun (WGS) entry which is preliminary data.</text>
</comment>
<evidence type="ECO:0000313" key="3">
    <source>
        <dbReference type="Proteomes" id="UP000256542"/>
    </source>
</evidence>
<dbReference type="Proteomes" id="UP000256542">
    <property type="component" value="Unassembled WGS sequence"/>
</dbReference>
<sequence>MKRPWRNYLIIPSISLFIIIFVTWLLTPIIGKHYLIKYFAEQGEDASLAKLSVDFFPPKVSLEALEVTQDGQQTLALDNLTLGIRLLPLFSKHIYVTDADIDGLTLDVKQQQQRWFVAGIDLSQYQQQAEQETTEKEATEDHSTPWSVSVPSFRFTDSAVHLARQLDDQSSPLKDTLTINQLAIDDLHGAGLDWQGDIQLNALLNNAQFRLSSEIKYTPHSANAHLMLGNNRLPIEDFSHFLPAPYQQGRGVISINGELALSFLANDALSSYSLSQSNLTINTDELALPLGNAMSVRSKKTQLDLSDLSVTFSTDTAVTASGKLMLTSQDSAFVQDQNLLAYQDLELQSALVVKRQQASNDIKSQQTKIRLQGVKAKQDNQQVDVADLQVTLDDFLANIQDDISRIKLNGQVSSRLSELSAQLPDEQTAQLESVALQLPFEISKTPTELSANSEESHAAIKGLSVALTSLLLNNESTDLSLSKLSAKQTTDEQTSLAFDSKITSAGLFAQQADNQIAYQTLDWSNSLHLSQKQQSTDINSQLFDLAIKQLKLDQEGTIHSTLGATTLTAEQLDVHLENQQEPKISGHKINLTSNDMDSKLSPEKRAAAWDSANLANLELVQQGKDFTAQLAQLVIKNLVVSSPLKGDNPTPLATLSHLEINQVNANQAGANIKSIATQDLISNVLMDKERRITNLVFIDPKQQTPPAAATSNPAAPKEKDAKKVLTTQEAAQQPAFKAPYYIILDAFDLTGQSSVHLEDNGVKPALRRTLDISKLSLRNLNTKDPEQAATLAVELKHGKYSTLDGDLKIWPMADELTMQSELKVSQAELPPYSPYIASVLGYQIDSGQLNLDLKLDAEQGELSGNSHLVLKQFDLGGSYESGSAIKAGVIPLNMAVSALKDSDNNIDLDIPLSGNIDSPSFGWGDFLFIPVKKALFQASSSYLLQTFVPYANVITVAQFASDQLLKIRVQPLIYKPQEISVDGDQTVFLKQLVALLKDKTQSELRICGVANYQDIELEQPPASVDEQMRHQANALAEARAHHLKDYLVSQDIDSARLFICSPELDFSKNSQPRVELNF</sequence>
<dbReference type="RefSeq" id="WP_115895880.1">
    <property type="nucleotide sequence ID" value="NZ_QUNG01000001.1"/>
</dbReference>
<name>A0A3E0DT06_9GAMM</name>
<dbReference type="OrthoDB" id="6114420at2"/>
<feature type="transmembrane region" description="Helical" evidence="1">
    <location>
        <begin position="7"/>
        <end position="26"/>
    </location>
</feature>